<dbReference type="Pfam" id="PF13673">
    <property type="entry name" value="Acetyltransf_10"/>
    <property type="match status" value="1"/>
</dbReference>
<dbReference type="Gene3D" id="3.40.630.90">
    <property type="match status" value="1"/>
</dbReference>
<dbReference type="PROSITE" id="PS51186">
    <property type="entry name" value="GNAT"/>
    <property type="match status" value="1"/>
</dbReference>
<reference evidence="3 4" key="1">
    <citation type="submission" date="2020-03" db="EMBL/GenBank/DDBJ databases">
        <title>A novel species.</title>
        <authorList>
            <person name="Gao J."/>
        </authorList>
    </citation>
    <scope>NUCLEOTIDE SEQUENCE [LARGE SCALE GENOMIC DNA]</scope>
    <source>
        <strain evidence="3 4">QMT-12</strain>
    </source>
</reference>
<dbReference type="InterPro" id="IPR000182">
    <property type="entry name" value="GNAT_dom"/>
</dbReference>
<dbReference type="PANTHER" id="PTHR47237:SF2">
    <property type="entry name" value="BLL4206 PROTEIN"/>
    <property type="match status" value="1"/>
</dbReference>
<feature type="region of interest" description="Disordered" evidence="1">
    <location>
        <begin position="135"/>
        <end position="155"/>
    </location>
</feature>
<keyword evidence="4" id="KW-1185">Reference proteome</keyword>
<gene>
    <name evidence="3" type="ORF">HA039_17255</name>
</gene>
<evidence type="ECO:0000313" key="4">
    <source>
        <dbReference type="Proteomes" id="UP000501179"/>
    </source>
</evidence>
<sequence length="290" mass="31094">MPTPHAALPIRRLTLADLTVCADLAEERGWAREEHKWGLLLAAGTGHGIDAPDGKGLAAMCVTTSYGPALSTFGMMVVAGRFGRQGLGRRLLTHAMHEAGDTPFALYATAQGRPLYEQLGFTAVGDTHTVRGHFNPPDHDRPAPANGNTTVRPATADDLPGLVRLDNEVFGIDRTHLLARLPSFTDRLLITETGTTITGYAGIWPSTTCDVIAPLIAHDTDTAHTLIHALATGTDRPVRLDIDARHTDLLDRLKHSGVELVSTTSTMTRGIPDLPGDPTRRYAPLNLAMG</sequence>
<evidence type="ECO:0000256" key="1">
    <source>
        <dbReference type="SAM" id="MobiDB-lite"/>
    </source>
</evidence>
<dbReference type="AlphaFoldDB" id="A0A6G9H0V5"/>
<keyword evidence="3" id="KW-0808">Transferase</keyword>
<dbReference type="Pfam" id="PF18014">
    <property type="entry name" value="Acetyltransf_18"/>
    <property type="match status" value="1"/>
</dbReference>
<dbReference type="InterPro" id="IPR041496">
    <property type="entry name" value="YitH/HolE_GNAT"/>
</dbReference>
<evidence type="ECO:0000259" key="2">
    <source>
        <dbReference type="PROSITE" id="PS51186"/>
    </source>
</evidence>
<dbReference type="Proteomes" id="UP000501179">
    <property type="component" value="Chromosome"/>
</dbReference>
<dbReference type="Gene3D" id="3.40.630.30">
    <property type="match status" value="1"/>
</dbReference>
<feature type="domain" description="N-acetyltransferase" evidence="2">
    <location>
        <begin position="8"/>
        <end position="142"/>
    </location>
</feature>
<dbReference type="EMBL" id="CP050177">
    <property type="protein sequence ID" value="QIQ03841.1"/>
    <property type="molecule type" value="Genomic_DNA"/>
</dbReference>
<accession>A0A6G9H0V5</accession>
<dbReference type="GO" id="GO:0016747">
    <property type="term" value="F:acyltransferase activity, transferring groups other than amino-acyl groups"/>
    <property type="evidence" value="ECO:0007669"/>
    <property type="project" value="InterPro"/>
</dbReference>
<dbReference type="InterPro" id="IPR052729">
    <property type="entry name" value="Acyl/Acetyltrans_Enzymes"/>
</dbReference>
<organism evidence="3 4">
    <name type="scientific">Streptomyces liangshanensis</name>
    <dbReference type="NCBI Taxonomy" id="2717324"/>
    <lineage>
        <taxon>Bacteria</taxon>
        <taxon>Bacillati</taxon>
        <taxon>Actinomycetota</taxon>
        <taxon>Actinomycetes</taxon>
        <taxon>Kitasatosporales</taxon>
        <taxon>Streptomycetaceae</taxon>
        <taxon>Streptomyces</taxon>
    </lineage>
</organism>
<evidence type="ECO:0000313" key="3">
    <source>
        <dbReference type="EMBL" id="QIQ03841.1"/>
    </source>
</evidence>
<dbReference type="RefSeq" id="WP_167030475.1">
    <property type="nucleotide sequence ID" value="NZ_CP050177.1"/>
</dbReference>
<dbReference type="PANTHER" id="PTHR47237">
    <property type="entry name" value="SLL0310 PROTEIN"/>
    <property type="match status" value="1"/>
</dbReference>
<proteinExistence type="predicted"/>
<dbReference type="SUPFAM" id="SSF55729">
    <property type="entry name" value="Acyl-CoA N-acyltransferases (Nat)"/>
    <property type="match status" value="1"/>
</dbReference>
<dbReference type="InterPro" id="IPR016181">
    <property type="entry name" value="Acyl_CoA_acyltransferase"/>
</dbReference>
<protein>
    <submittedName>
        <fullName evidence="3">GNAT family N-acetyltransferase</fullName>
    </submittedName>
</protein>
<name>A0A6G9H0V5_9ACTN</name>
<dbReference type="KEGG" id="slia:HA039_17255"/>